<dbReference type="InterPro" id="IPR006683">
    <property type="entry name" value="Thioestr_dom"/>
</dbReference>
<dbReference type="HOGENOM" id="CLU_089876_1_1_1"/>
<dbReference type="GeneID" id="25981962"/>
<dbReference type="InParanoid" id="F0XFK1"/>
<gene>
    <name evidence="4" type="ORF">CMQ_839</name>
</gene>
<proteinExistence type="inferred from homology"/>
<keyword evidence="2" id="KW-0378">Hydrolase</keyword>
<dbReference type="InterPro" id="IPR029069">
    <property type="entry name" value="HotDog_dom_sf"/>
</dbReference>
<evidence type="ECO:0000256" key="1">
    <source>
        <dbReference type="ARBA" id="ARBA00008324"/>
    </source>
</evidence>
<dbReference type="PANTHER" id="PTHR21660:SF1">
    <property type="entry name" value="ACYL-COENZYME A THIOESTERASE 13"/>
    <property type="match status" value="1"/>
</dbReference>
<evidence type="ECO:0000259" key="3">
    <source>
        <dbReference type="Pfam" id="PF03061"/>
    </source>
</evidence>
<dbReference type="Pfam" id="PF03061">
    <property type="entry name" value="4HBT"/>
    <property type="match status" value="1"/>
</dbReference>
<dbReference type="Proteomes" id="UP000007796">
    <property type="component" value="Unassembled WGS sequence"/>
</dbReference>
<name>F0XFK1_GROCL</name>
<dbReference type="PANTHER" id="PTHR21660">
    <property type="entry name" value="THIOESTERASE SUPERFAMILY MEMBER-RELATED"/>
    <property type="match status" value="1"/>
</dbReference>
<keyword evidence="5" id="KW-1185">Reference proteome</keyword>
<feature type="domain" description="Thioesterase" evidence="3">
    <location>
        <begin position="67"/>
        <end position="158"/>
    </location>
</feature>
<comment type="similarity">
    <text evidence="1">Belongs to the thioesterase PaaI family.</text>
</comment>
<dbReference type="CDD" id="cd03443">
    <property type="entry name" value="PaaI_thioesterase"/>
    <property type="match status" value="1"/>
</dbReference>
<reference evidence="4 5" key="1">
    <citation type="journal article" date="2011" name="Proc. Natl. Acad. Sci. U.S.A.">
        <title>Genome and transcriptome analyses of the mountain pine beetle-fungal symbiont Grosmannia clavigera, a lodgepole pine pathogen.</title>
        <authorList>
            <person name="DiGuistini S."/>
            <person name="Wang Y."/>
            <person name="Liao N.Y."/>
            <person name="Taylor G."/>
            <person name="Tanguay P."/>
            <person name="Feau N."/>
            <person name="Henrissat B."/>
            <person name="Chan S.K."/>
            <person name="Hesse-Orce U."/>
            <person name="Alamouti S.M."/>
            <person name="Tsui C.K.M."/>
            <person name="Docking R.T."/>
            <person name="Levasseur A."/>
            <person name="Haridas S."/>
            <person name="Robertson G."/>
            <person name="Birol I."/>
            <person name="Holt R.A."/>
            <person name="Marra M.A."/>
            <person name="Hamelin R.C."/>
            <person name="Hirst M."/>
            <person name="Jones S.J.M."/>
            <person name="Bohlmann J."/>
            <person name="Breuil C."/>
        </authorList>
    </citation>
    <scope>NUCLEOTIDE SEQUENCE [LARGE SCALE GENOMIC DNA]</scope>
    <source>
        <strain evidence="5">kw1407 / UAMH 11150</strain>
    </source>
</reference>
<sequence length="178" mass="19608">MTDPYTTRIQQMLDFAKHADKAGFKDYMSSFIHHIDLVSVDADSPTHHVRPRVVLGYTVRPEHCNSMGNMHGGAVATFFDFATSLAQAAPRPIAKLGSDDNEDPIAASWQNLGVSRTLAVTYVRPTPCDTDVLFDCEVVHTGRTMSSLRGVMRRRSDGAVLATCEHGKVQTYLPRSSL</sequence>
<dbReference type="GO" id="GO:0047617">
    <property type="term" value="F:fatty acyl-CoA hydrolase activity"/>
    <property type="evidence" value="ECO:0007669"/>
    <property type="project" value="InterPro"/>
</dbReference>
<dbReference type="AlphaFoldDB" id="F0XFK1"/>
<dbReference type="InterPro" id="IPR039298">
    <property type="entry name" value="ACOT13"/>
</dbReference>
<evidence type="ECO:0000313" key="4">
    <source>
        <dbReference type="EMBL" id="EFX03911.1"/>
    </source>
</evidence>
<dbReference type="RefSeq" id="XP_014173393.1">
    <property type="nucleotide sequence ID" value="XM_014317918.1"/>
</dbReference>
<accession>F0XFK1</accession>
<protein>
    <submittedName>
        <fullName evidence="4">Thioesterase family protein</fullName>
    </submittedName>
</protein>
<evidence type="ECO:0000256" key="2">
    <source>
        <dbReference type="ARBA" id="ARBA00022801"/>
    </source>
</evidence>
<dbReference type="eggNOG" id="KOG3328">
    <property type="taxonomic scope" value="Eukaryota"/>
</dbReference>
<dbReference type="STRING" id="655863.F0XFK1"/>
<dbReference type="Gene3D" id="3.10.129.10">
    <property type="entry name" value="Hotdog Thioesterase"/>
    <property type="match status" value="1"/>
</dbReference>
<evidence type="ECO:0000313" key="5">
    <source>
        <dbReference type="Proteomes" id="UP000007796"/>
    </source>
</evidence>
<organism evidence="5">
    <name type="scientific">Grosmannia clavigera (strain kw1407 / UAMH 11150)</name>
    <name type="common">Blue stain fungus</name>
    <name type="synonym">Graphiocladiella clavigera</name>
    <dbReference type="NCBI Taxonomy" id="655863"/>
    <lineage>
        <taxon>Eukaryota</taxon>
        <taxon>Fungi</taxon>
        <taxon>Dikarya</taxon>
        <taxon>Ascomycota</taxon>
        <taxon>Pezizomycotina</taxon>
        <taxon>Sordariomycetes</taxon>
        <taxon>Sordariomycetidae</taxon>
        <taxon>Ophiostomatales</taxon>
        <taxon>Ophiostomataceae</taxon>
        <taxon>Leptographium</taxon>
    </lineage>
</organism>
<dbReference type="OrthoDB" id="2831072at2759"/>
<dbReference type="SUPFAM" id="SSF54637">
    <property type="entry name" value="Thioesterase/thiol ester dehydrase-isomerase"/>
    <property type="match status" value="1"/>
</dbReference>
<dbReference type="EMBL" id="GL629765">
    <property type="protein sequence ID" value="EFX03911.1"/>
    <property type="molecule type" value="Genomic_DNA"/>
</dbReference>